<feature type="signal peptide" evidence="6">
    <location>
        <begin position="1"/>
        <end position="24"/>
    </location>
</feature>
<dbReference type="PANTHER" id="PTHR30024">
    <property type="entry name" value="ALIPHATIC SULFONATES-BINDING PROTEIN-RELATED"/>
    <property type="match status" value="1"/>
</dbReference>
<evidence type="ECO:0000256" key="5">
    <source>
        <dbReference type="ARBA" id="ARBA00023136"/>
    </source>
</evidence>
<dbReference type="GO" id="GO:0005886">
    <property type="term" value="C:plasma membrane"/>
    <property type="evidence" value="ECO:0007669"/>
    <property type="project" value="UniProtKB-SubCell"/>
</dbReference>
<gene>
    <name evidence="7" type="ORF">SAMN04488500_1389</name>
</gene>
<dbReference type="RefSeq" id="WP_084578421.1">
    <property type="nucleotide sequence ID" value="NZ_CP155572.1"/>
</dbReference>
<keyword evidence="5" id="KW-0472">Membrane</keyword>
<dbReference type="PANTHER" id="PTHR30024:SF43">
    <property type="entry name" value="BLL4572 PROTEIN"/>
    <property type="match status" value="1"/>
</dbReference>
<keyword evidence="3" id="KW-1003">Cell membrane</keyword>
<evidence type="ECO:0000256" key="3">
    <source>
        <dbReference type="ARBA" id="ARBA00022475"/>
    </source>
</evidence>
<evidence type="ECO:0000256" key="1">
    <source>
        <dbReference type="ARBA" id="ARBA00004533"/>
    </source>
</evidence>
<keyword evidence="6" id="KW-0732">Signal</keyword>
<dbReference type="PROSITE" id="PS51257">
    <property type="entry name" value="PROKAR_LIPOPROTEIN"/>
    <property type="match status" value="1"/>
</dbReference>
<dbReference type="SUPFAM" id="SSF53850">
    <property type="entry name" value="Periplasmic binding protein-like II"/>
    <property type="match status" value="1"/>
</dbReference>
<dbReference type="Proteomes" id="UP000192738">
    <property type="component" value="Unassembled WGS sequence"/>
</dbReference>
<keyword evidence="4" id="KW-0997">Cell inner membrane</keyword>
<dbReference type="STRING" id="112901.SAMN04488500_1389"/>
<dbReference type="OrthoDB" id="570524at2"/>
<evidence type="ECO:0000256" key="6">
    <source>
        <dbReference type="SAM" id="SignalP"/>
    </source>
</evidence>
<accession>A0A1W2F0U7</accession>
<reference evidence="7 8" key="1">
    <citation type="submission" date="2017-04" db="EMBL/GenBank/DDBJ databases">
        <authorList>
            <person name="Afonso C.L."/>
            <person name="Miller P.J."/>
            <person name="Scott M.A."/>
            <person name="Spackman E."/>
            <person name="Goraichik I."/>
            <person name="Dimitrov K.M."/>
            <person name="Suarez D.L."/>
            <person name="Swayne D.E."/>
        </authorList>
    </citation>
    <scope>NUCLEOTIDE SEQUENCE [LARGE SCALE GENOMIC DNA]</scope>
    <source>
        <strain evidence="7 8">DSM 5090</strain>
    </source>
</reference>
<dbReference type="InterPro" id="IPR044527">
    <property type="entry name" value="NrtA/CpmA_ABC-bd_dom"/>
</dbReference>
<keyword evidence="2" id="KW-0813">Transport</keyword>
<protein>
    <submittedName>
        <fullName evidence="7">NitT/TauT family transport system substrate-binding protein</fullName>
    </submittedName>
</protein>
<dbReference type="Gene3D" id="3.40.190.10">
    <property type="entry name" value="Periplasmic binding protein-like II"/>
    <property type="match status" value="2"/>
</dbReference>
<keyword evidence="8" id="KW-1185">Reference proteome</keyword>
<dbReference type="CDD" id="cd13553">
    <property type="entry name" value="PBP2_NrtA_CpmA_like"/>
    <property type="match status" value="1"/>
</dbReference>
<feature type="chain" id="PRO_5038850707" evidence="6">
    <location>
        <begin position="25"/>
        <end position="334"/>
    </location>
</feature>
<evidence type="ECO:0000256" key="4">
    <source>
        <dbReference type="ARBA" id="ARBA00022519"/>
    </source>
</evidence>
<organism evidence="7 8">
    <name type="scientific">Sporomusa malonica</name>
    <dbReference type="NCBI Taxonomy" id="112901"/>
    <lineage>
        <taxon>Bacteria</taxon>
        <taxon>Bacillati</taxon>
        <taxon>Bacillota</taxon>
        <taxon>Negativicutes</taxon>
        <taxon>Selenomonadales</taxon>
        <taxon>Sporomusaceae</taxon>
        <taxon>Sporomusa</taxon>
    </lineage>
</organism>
<sequence length="334" mass="36352">MNRRDFIKKSVYMAVGLAGGLTLAGCGSSGQTGVSSTQPKTKPTVKVGYLPITDHLTMIAHGQTEFRQFALEPVKFSGWAELAEALKGGAIQGAFALTPIGMSLKQKGVPVKAVFLGHRNGSVLTAKNVPELTRIEDLRGKTIAIPSKFSTHNILIQKVLTEKGINPNTDVKFLDMSPPEMVNALSTGKIDAFIVAEPFGGQAEIQKVGKVLVLSKDIWHDHICCVLNVQEELIQKNPEAVEELVGGLAKAAKFIDGNPQEAAKLSLKYLGQKQEVIEHVLTNPKGRITFDNLVPNLKDFTATQDYLVQFGITKDKIDLTQYIDDRFARKAFGV</sequence>
<dbReference type="Pfam" id="PF13379">
    <property type="entry name" value="NMT1_2"/>
    <property type="match status" value="1"/>
</dbReference>
<proteinExistence type="predicted"/>
<evidence type="ECO:0000313" key="7">
    <source>
        <dbReference type="EMBL" id="SMD15550.1"/>
    </source>
</evidence>
<evidence type="ECO:0000256" key="2">
    <source>
        <dbReference type="ARBA" id="ARBA00022448"/>
    </source>
</evidence>
<evidence type="ECO:0000313" key="8">
    <source>
        <dbReference type="Proteomes" id="UP000192738"/>
    </source>
</evidence>
<name>A0A1W2F0U7_9FIRM</name>
<dbReference type="EMBL" id="FWXI01000038">
    <property type="protein sequence ID" value="SMD15550.1"/>
    <property type="molecule type" value="Genomic_DNA"/>
</dbReference>
<dbReference type="AlphaFoldDB" id="A0A1W2F0U7"/>
<comment type="subcellular location">
    <subcellularLocation>
        <location evidence="1">Cell inner membrane</location>
    </subcellularLocation>
</comment>